<keyword evidence="1" id="KW-1133">Transmembrane helix</keyword>
<reference evidence="2 3" key="1">
    <citation type="journal article" date="2017" name="ISME J.">
        <title>Potential for microbial H2 and metal transformations associated with novel bacteria and archaea in deep terrestrial subsurface sediments.</title>
        <authorList>
            <person name="Hernsdorf A.W."/>
            <person name="Amano Y."/>
            <person name="Miyakawa K."/>
            <person name="Ise K."/>
            <person name="Suzuki Y."/>
            <person name="Anantharaman K."/>
            <person name="Probst A."/>
            <person name="Burstein D."/>
            <person name="Thomas B.C."/>
            <person name="Banfield J.F."/>
        </authorList>
    </citation>
    <scope>NUCLEOTIDE SEQUENCE [LARGE SCALE GENOMIC DNA]</scope>
    <source>
        <strain evidence="2">HGW-Actinobacteria-3</strain>
    </source>
</reference>
<organism evidence="2 3">
    <name type="scientific">Candidatus Anoxymicrobium japonicum</name>
    <dbReference type="NCBI Taxonomy" id="2013648"/>
    <lineage>
        <taxon>Bacteria</taxon>
        <taxon>Bacillati</taxon>
        <taxon>Actinomycetota</taxon>
        <taxon>Candidatus Geothermincolia</taxon>
        <taxon>Candidatus Geothermincolales</taxon>
        <taxon>Candidatus Anoxymicrobiaceae</taxon>
        <taxon>Candidatus Anoxymicrobium</taxon>
    </lineage>
</organism>
<name>A0A2N3G4T0_9ACTN</name>
<evidence type="ECO:0000256" key="1">
    <source>
        <dbReference type="SAM" id="Phobius"/>
    </source>
</evidence>
<keyword evidence="1" id="KW-0472">Membrane</keyword>
<feature type="transmembrane region" description="Helical" evidence="1">
    <location>
        <begin position="12"/>
        <end position="36"/>
    </location>
</feature>
<proteinExistence type="predicted"/>
<dbReference type="AlphaFoldDB" id="A0A2N3G4T0"/>
<evidence type="ECO:0000313" key="2">
    <source>
        <dbReference type="EMBL" id="PKQ27725.1"/>
    </source>
</evidence>
<keyword evidence="1" id="KW-0812">Transmembrane</keyword>
<comment type="caution">
    <text evidence="2">The sequence shown here is derived from an EMBL/GenBank/DDBJ whole genome shotgun (WGS) entry which is preliminary data.</text>
</comment>
<dbReference type="EMBL" id="PHEX01000059">
    <property type="protein sequence ID" value="PKQ27725.1"/>
    <property type="molecule type" value="Genomic_DNA"/>
</dbReference>
<sequence length="135" mass="15031">MSKRVREEKEKRGWIPALMVGGAVISLVMVIGVGYYQFGCRAARPIEIVKTKVIHGSDATIVEGILDFVKSKGIKVASEGFKPSWGAEQVSDSEWVVSYVFEVGRESHWLSWNVNTRTGSMRARDAFARELLIGK</sequence>
<dbReference type="Proteomes" id="UP000233654">
    <property type="component" value="Unassembled WGS sequence"/>
</dbReference>
<gene>
    <name evidence="2" type="ORF">CVT63_06435</name>
</gene>
<accession>A0A2N3G4T0</accession>
<evidence type="ECO:0000313" key="3">
    <source>
        <dbReference type="Proteomes" id="UP000233654"/>
    </source>
</evidence>
<protein>
    <submittedName>
        <fullName evidence="2">Uncharacterized protein</fullName>
    </submittedName>
</protein>